<name>A0A6S7GL74_PARCT</name>
<dbReference type="InterPro" id="IPR036056">
    <property type="entry name" value="Fibrinogen-like_C"/>
</dbReference>
<proteinExistence type="predicted"/>
<dbReference type="SUPFAM" id="SSF56496">
    <property type="entry name" value="Fibrinogen C-terminal domain-like"/>
    <property type="match status" value="1"/>
</dbReference>
<dbReference type="Gene3D" id="3.90.215.10">
    <property type="entry name" value="Gamma Fibrinogen, chain A, domain 1"/>
    <property type="match status" value="1"/>
</dbReference>
<gene>
    <name evidence="1" type="ORF">PACLA_8A069451</name>
</gene>
<evidence type="ECO:0000313" key="1">
    <source>
        <dbReference type="EMBL" id="CAB3992253.1"/>
    </source>
</evidence>
<dbReference type="PANTHER" id="PTHR33834:SF2">
    <property type="entry name" value="SIGNALING PEPTIDE TAXIMIN 1"/>
    <property type="match status" value="1"/>
</dbReference>
<dbReference type="Proteomes" id="UP001152795">
    <property type="component" value="Unassembled WGS sequence"/>
</dbReference>
<dbReference type="InterPro" id="IPR055283">
    <property type="entry name" value="TAXIMIN_1/2"/>
</dbReference>
<feature type="non-terminal residue" evidence="1">
    <location>
        <position position="1341"/>
    </location>
</feature>
<keyword evidence="2" id="KW-1185">Reference proteome</keyword>
<comment type="caution">
    <text evidence="1">The sequence shown here is derived from an EMBL/GenBank/DDBJ whole genome shotgun (WGS) entry which is preliminary data.</text>
</comment>
<dbReference type="OrthoDB" id="5988723at2759"/>
<evidence type="ECO:0000313" key="2">
    <source>
        <dbReference type="Proteomes" id="UP001152795"/>
    </source>
</evidence>
<reference evidence="1" key="1">
    <citation type="submission" date="2020-04" db="EMBL/GenBank/DDBJ databases">
        <authorList>
            <person name="Alioto T."/>
            <person name="Alioto T."/>
            <person name="Gomez Garrido J."/>
        </authorList>
    </citation>
    <scope>NUCLEOTIDE SEQUENCE</scope>
    <source>
        <strain evidence="1">A484AB</strain>
    </source>
</reference>
<dbReference type="EMBL" id="CACRXK020002010">
    <property type="protein sequence ID" value="CAB3992253.1"/>
    <property type="molecule type" value="Genomic_DNA"/>
</dbReference>
<dbReference type="PANTHER" id="PTHR33834">
    <property type="entry name" value="SIGNALING PEPTIDE TAXIMIN 2"/>
    <property type="match status" value="1"/>
</dbReference>
<organism evidence="1 2">
    <name type="scientific">Paramuricea clavata</name>
    <name type="common">Red gorgonian</name>
    <name type="synonym">Violescent sea-whip</name>
    <dbReference type="NCBI Taxonomy" id="317549"/>
    <lineage>
        <taxon>Eukaryota</taxon>
        <taxon>Metazoa</taxon>
        <taxon>Cnidaria</taxon>
        <taxon>Anthozoa</taxon>
        <taxon>Octocorallia</taxon>
        <taxon>Malacalcyonacea</taxon>
        <taxon>Plexauridae</taxon>
        <taxon>Paramuricea</taxon>
    </lineage>
</organism>
<dbReference type="InterPro" id="IPR014716">
    <property type="entry name" value="Fibrinogen_a/b/g_C_1"/>
</dbReference>
<sequence>MSLFKTILAYVQFFAFIGYGATMKHAIFKRKTGQYLPDSVITMKYTESELECSMHCTSIDACLSVNYKDSGVDQGLCQLNNSTASESLVLVPDDKFVHLSILKGNQTCSTYIINDFFMHHFDESKPKTKEIASKRSCKELFDDDRCPFRSLPNDAYTVQFNISSSPYKVYCHMTDIPVCGGGGWTLVMKVNGNMSTFDYNSPLWTNKESYAVEDGLEELTEKESKLASYWNTPFKKICLGMTVNSDRKWMMLDYEASSLYSMIADGQYRSTSAGKDTWMSVIADSSLQPNCNHEGFNIQFPYINARLGFVANNENGCGSCDSWIGFGLGGSGERTCTLRPGACIKLVHNTKNASTLRYLVNPRRQKLPANTAAKNYSTMTDVHLSSYSYKENFVCIYVHSKLNAYCSKTSFSFTIKWNIFTSPYKVYCHMTDIPVCGGGGWTLVLKVDGNMSTFDHNSSLWTNKESYAVEDGLEGLTEKESKLASYWNTPFKKICLGMTVNGDRRWMMLDYEASSLYSLIADGQYRSTSAGKDTWMSVIAGSSLQSNCNHEGFNIQFSNINVRLGFVADNRDDCRSCNSWIGFGTSQHLDTIVICCRDWAEENRMPLNLEKNELLYDEEYVYGQKKYPVYCHMTEIPGCGTGGWTLVMKTNGDLSTFTYHSPLWTNKESHAVEDGLEGLTEKESKLASYWNTSFKKICLGMTVNGSRRWMMLDYEARSLYSLIADGQYRSTTAGRPAWKSLIAGSSLQRNCNEEGFSIAYNAFKIRIGYYANNDNRCTHANSCIGFVHEDINGKEEYVNEIYGSMNLKTRKHCFANNNSRITRVHNNSKATANEITSKHSCKELLDDDRCPCSFLFENTCTLSFRLSLPNDAYIPWTLVLKVNGNMSTFDYNSSLWTNKETFAVEDGLEGLTEKESKLVSYWNTPFKKICLGMTVNGDRRWMMLDYEASSLYSVIADGQYRSTSAGKNTWMSVIAGSSLQPNCNHEGFNIKFPFTNARLGFVANNEDDCKTCDSWIGFAFGIAYALRNTLNIKSLHFMGLAKKVKLQRTKLPAENLPGQYVHFVITSATNGYCPSKNLFNFDILYRLDSASLLMAAILKMSLPNDAYTIQLNISSSPYKVYCHMTDIPGCGGGGWTLVLKVNGNMSTFDYNSSLWTNKESYAFEDGLKGLTEKESKLVSYWNTPFKKICLGMSVNGSRRWMMLDYEASSLYSVIADGQYRNTTAGKDTWMSVIAGSSLQPNCNHEGFNIQFPNTNARLGFVANNQNDCESCNSWIGFACGSYSVNSQTCKNESKHDKVCHITHRDAGTILRYAKKTENEEEYVYGSTKHAHVHLLLSFLSI</sequence>
<protein>
    <submittedName>
        <fullName evidence="1">Uncharacterized protein</fullName>
    </submittedName>
</protein>
<accession>A0A6S7GL74</accession>